<organism evidence="2 3">
    <name type="scientific">Caerostris darwini</name>
    <dbReference type="NCBI Taxonomy" id="1538125"/>
    <lineage>
        <taxon>Eukaryota</taxon>
        <taxon>Metazoa</taxon>
        <taxon>Ecdysozoa</taxon>
        <taxon>Arthropoda</taxon>
        <taxon>Chelicerata</taxon>
        <taxon>Arachnida</taxon>
        <taxon>Araneae</taxon>
        <taxon>Araneomorphae</taxon>
        <taxon>Entelegynae</taxon>
        <taxon>Araneoidea</taxon>
        <taxon>Araneidae</taxon>
        <taxon>Caerostris</taxon>
    </lineage>
</organism>
<evidence type="ECO:0000313" key="2">
    <source>
        <dbReference type="EMBL" id="GIX85113.1"/>
    </source>
</evidence>
<reference evidence="2 3" key="1">
    <citation type="submission" date="2021-06" db="EMBL/GenBank/DDBJ databases">
        <title>Caerostris darwini draft genome.</title>
        <authorList>
            <person name="Kono N."/>
            <person name="Arakawa K."/>
        </authorList>
    </citation>
    <scope>NUCLEOTIDE SEQUENCE [LARGE SCALE GENOMIC DNA]</scope>
</reference>
<feature type="region of interest" description="Disordered" evidence="1">
    <location>
        <begin position="64"/>
        <end position="110"/>
    </location>
</feature>
<dbReference type="EMBL" id="BPLQ01001757">
    <property type="protein sequence ID" value="GIX85113.1"/>
    <property type="molecule type" value="Genomic_DNA"/>
</dbReference>
<keyword evidence="3" id="KW-1185">Reference proteome</keyword>
<sequence>MHSPPRRACYATGATQSGEKTKRGFPSRSAGRSLNCHKLGWLSPPYTQEAEHHFEPRSLSLEKSTCCPQGKHPRSLAPTEAPLTPAAEREMSEACGGSKPRRSTFRVFAP</sequence>
<proteinExistence type="predicted"/>
<protein>
    <submittedName>
        <fullName evidence="2">Uncharacterized protein</fullName>
    </submittedName>
</protein>
<evidence type="ECO:0000313" key="3">
    <source>
        <dbReference type="Proteomes" id="UP001054837"/>
    </source>
</evidence>
<evidence type="ECO:0000256" key="1">
    <source>
        <dbReference type="SAM" id="MobiDB-lite"/>
    </source>
</evidence>
<gene>
    <name evidence="2" type="ORF">CDAR_94091</name>
</gene>
<dbReference type="AlphaFoldDB" id="A0AAV4NMS5"/>
<comment type="caution">
    <text evidence="2">The sequence shown here is derived from an EMBL/GenBank/DDBJ whole genome shotgun (WGS) entry which is preliminary data.</text>
</comment>
<dbReference type="Proteomes" id="UP001054837">
    <property type="component" value="Unassembled WGS sequence"/>
</dbReference>
<name>A0AAV4NMS5_9ARAC</name>
<accession>A0AAV4NMS5</accession>
<feature type="region of interest" description="Disordered" evidence="1">
    <location>
        <begin position="1"/>
        <end position="31"/>
    </location>
</feature>
<feature type="compositionally biased region" description="Low complexity" evidence="1">
    <location>
        <begin position="76"/>
        <end position="86"/>
    </location>
</feature>